<evidence type="ECO:0000259" key="6">
    <source>
        <dbReference type="Pfam" id="PF04542"/>
    </source>
</evidence>
<dbReference type="Proteomes" id="UP000198598">
    <property type="component" value="Unassembled WGS sequence"/>
</dbReference>
<dbReference type="InterPro" id="IPR013324">
    <property type="entry name" value="RNA_pol_sigma_r3/r4-like"/>
</dbReference>
<dbReference type="InterPro" id="IPR013325">
    <property type="entry name" value="RNA_pol_sigma_r2"/>
</dbReference>
<dbReference type="GO" id="GO:0006352">
    <property type="term" value="P:DNA-templated transcription initiation"/>
    <property type="evidence" value="ECO:0007669"/>
    <property type="project" value="InterPro"/>
</dbReference>
<dbReference type="Gene3D" id="1.10.10.10">
    <property type="entry name" value="Winged helix-like DNA-binding domain superfamily/Winged helix DNA-binding domain"/>
    <property type="match status" value="1"/>
</dbReference>
<reference evidence="8 9" key="1">
    <citation type="submission" date="2016-10" db="EMBL/GenBank/DDBJ databases">
        <authorList>
            <person name="de Groot N.N."/>
        </authorList>
    </citation>
    <scope>NUCLEOTIDE SEQUENCE [LARGE SCALE GENOMIC DNA]</scope>
    <source>
        <strain evidence="8 9">DSM 26130</strain>
    </source>
</reference>
<evidence type="ECO:0000256" key="5">
    <source>
        <dbReference type="ARBA" id="ARBA00023163"/>
    </source>
</evidence>
<dbReference type="SUPFAM" id="SSF88946">
    <property type="entry name" value="Sigma2 domain of RNA polymerase sigma factors"/>
    <property type="match status" value="1"/>
</dbReference>
<dbReference type="InterPro" id="IPR014284">
    <property type="entry name" value="RNA_pol_sigma-70_dom"/>
</dbReference>
<keyword evidence="5" id="KW-0804">Transcription</keyword>
<dbReference type="AlphaFoldDB" id="A0A1I2A1J4"/>
<dbReference type="STRING" id="662367.SAMN05216167_11337"/>
<dbReference type="CDD" id="cd06171">
    <property type="entry name" value="Sigma70_r4"/>
    <property type="match status" value="1"/>
</dbReference>
<dbReference type="Pfam" id="PF04542">
    <property type="entry name" value="Sigma70_r2"/>
    <property type="match status" value="1"/>
</dbReference>
<evidence type="ECO:0000256" key="3">
    <source>
        <dbReference type="ARBA" id="ARBA00023082"/>
    </source>
</evidence>
<organism evidence="8 9">
    <name type="scientific">Spirosoma endophyticum</name>
    <dbReference type="NCBI Taxonomy" id="662367"/>
    <lineage>
        <taxon>Bacteria</taxon>
        <taxon>Pseudomonadati</taxon>
        <taxon>Bacteroidota</taxon>
        <taxon>Cytophagia</taxon>
        <taxon>Cytophagales</taxon>
        <taxon>Cytophagaceae</taxon>
        <taxon>Spirosoma</taxon>
    </lineage>
</organism>
<sequence length="203" mass="23384">MFFRKSSPFAENDLLSVIRACRTNDPRAQRTLFKQFFGYAKSICLRYTSNVEEAEDVLNEGFLKAFQHLDSYDENLPFKAWLRTILVNTAISHYRKNQKLEQHTSSLETGEQVAFDEDIVDHIAAEEILALVQQLTPTYRTVFMMHVVDGYSLHEIAGILSHNEATVRSNFARARQKLQVLIKQAYPFHTNSGPTNSIPYHEN</sequence>
<dbReference type="PANTHER" id="PTHR43133:SF8">
    <property type="entry name" value="RNA POLYMERASE SIGMA FACTOR HI_1459-RELATED"/>
    <property type="match status" value="1"/>
</dbReference>
<keyword evidence="4" id="KW-0238">DNA-binding</keyword>
<dbReference type="InterPro" id="IPR036388">
    <property type="entry name" value="WH-like_DNA-bd_sf"/>
</dbReference>
<evidence type="ECO:0000256" key="2">
    <source>
        <dbReference type="ARBA" id="ARBA00023015"/>
    </source>
</evidence>
<name>A0A1I2A1J4_9BACT</name>
<keyword evidence="2" id="KW-0805">Transcription regulation</keyword>
<dbReference type="PANTHER" id="PTHR43133">
    <property type="entry name" value="RNA POLYMERASE ECF-TYPE SIGMA FACTO"/>
    <property type="match status" value="1"/>
</dbReference>
<keyword evidence="3" id="KW-0731">Sigma factor</keyword>
<dbReference type="NCBIfam" id="TIGR02937">
    <property type="entry name" value="sigma70-ECF"/>
    <property type="match status" value="1"/>
</dbReference>
<dbReference type="InterPro" id="IPR007627">
    <property type="entry name" value="RNA_pol_sigma70_r2"/>
</dbReference>
<dbReference type="InterPro" id="IPR039425">
    <property type="entry name" value="RNA_pol_sigma-70-like"/>
</dbReference>
<gene>
    <name evidence="8" type="ORF">SAMN05216167_11337</name>
</gene>
<dbReference type="RefSeq" id="WP_093831327.1">
    <property type="nucleotide sequence ID" value="NZ_FOLQ01000013.1"/>
</dbReference>
<dbReference type="Gene3D" id="1.10.1740.10">
    <property type="match status" value="1"/>
</dbReference>
<dbReference type="EMBL" id="FOLQ01000013">
    <property type="protein sequence ID" value="SFE37458.1"/>
    <property type="molecule type" value="Genomic_DNA"/>
</dbReference>
<protein>
    <submittedName>
        <fullName evidence="8">RNA polymerase sigma-70 factor, ECF subfamily</fullName>
    </submittedName>
</protein>
<dbReference type="Pfam" id="PF08281">
    <property type="entry name" value="Sigma70_r4_2"/>
    <property type="match status" value="1"/>
</dbReference>
<dbReference type="GO" id="GO:0003677">
    <property type="term" value="F:DNA binding"/>
    <property type="evidence" value="ECO:0007669"/>
    <property type="project" value="UniProtKB-KW"/>
</dbReference>
<evidence type="ECO:0000259" key="7">
    <source>
        <dbReference type="Pfam" id="PF08281"/>
    </source>
</evidence>
<evidence type="ECO:0000313" key="9">
    <source>
        <dbReference type="Proteomes" id="UP000198598"/>
    </source>
</evidence>
<evidence type="ECO:0000256" key="4">
    <source>
        <dbReference type="ARBA" id="ARBA00023125"/>
    </source>
</evidence>
<evidence type="ECO:0000313" key="8">
    <source>
        <dbReference type="EMBL" id="SFE37458.1"/>
    </source>
</evidence>
<comment type="similarity">
    <text evidence="1">Belongs to the sigma-70 factor family. ECF subfamily.</text>
</comment>
<dbReference type="OrthoDB" id="941544at2"/>
<dbReference type="GO" id="GO:0016987">
    <property type="term" value="F:sigma factor activity"/>
    <property type="evidence" value="ECO:0007669"/>
    <property type="project" value="UniProtKB-KW"/>
</dbReference>
<dbReference type="SUPFAM" id="SSF88659">
    <property type="entry name" value="Sigma3 and sigma4 domains of RNA polymerase sigma factors"/>
    <property type="match status" value="1"/>
</dbReference>
<feature type="domain" description="RNA polymerase sigma-70 region 2" evidence="6">
    <location>
        <begin position="33"/>
        <end position="99"/>
    </location>
</feature>
<proteinExistence type="inferred from homology"/>
<keyword evidence="9" id="KW-1185">Reference proteome</keyword>
<evidence type="ECO:0000256" key="1">
    <source>
        <dbReference type="ARBA" id="ARBA00010641"/>
    </source>
</evidence>
<feature type="domain" description="RNA polymerase sigma factor 70 region 4 type 2" evidence="7">
    <location>
        <begin position="126"/>
        <end position="178"/>
    </location>
</feature>
<accession>A0A1I2A1J4</accession>
<dbReference type="InterPro" id="IPR013249">
    <property type="entry name" value="RNA_pol_sigma70_r4_t2"/>
</dbReference>